<feature type="coiled-coil region" evidence="1">
    <location>
        <begin position="40"/>
        <end position="81"/>
    </location>
</feature>
<reference evidence="3 4" key="1">
    <citation type="submission" date="2017-07" db="EMBL/GenBank/DDBJ databases">
        <title>Streptococcus pluranimalium as cause of bovine abortion.</title>
        <authorList>
            <person name="Rodriguez Campos S."/>
            <person name="Gobeli Brawand S."/>
            <person name="Brodard I."/>
            <person name="Rychener L."/>
            <person name="Perreten V."/>
        </authorList>
    </citation>
    <scope>NUCLEOTIDE SEQUENCE [LARGE SCALE GENOMIC DNA]</scope>
    <source>
        <strain evidence="3 4">14A0014</strain>
    </source>
</reference>
<gene>
    <name evidence="3" type="ORF">Sp14A_06330</name>
</gene>
<accession>A0A345VIL0</accession>
<keyword evidence="2" id="KW-0472">Membrane</keyword>
<dbReference type="RefSeq" id="WP_115129863.1">
    <property type="nucleotide sequence ID" value="NZ_CP022601.1"/>
</dbReference>
<feature type="transmembrane region" description="Helical" evidence="2">
    <location>
        <begin position="6"/>
        <end position="26"/>
    </location>
</feature>
<organism evidence="3 4">
    <name type="scientific">Streptococcus pluranimalium</name>
    <dbReference type="NCBI Taxonomy" id="82348"/>
    <lineage>
        <taxon>Bacteria</taxon>
        <taxon>Bacillati</taxon>
        <taxon>Bacillota</taxon>
        <taxon>Bacilli</taxon>
        <taxon>Lactobacillales</taxon>
        <taxon>Streptococcaceae</taxon>
        <taxon>Streptococcus</taxon>
    </lineage>
</organism>
<evidence type="ECO:0000313" key="3">
    <source>
        <dbReference type="EMBL" id="AXJ12562.1"/>
    </source>
</evidence>
<sequence length="97" mass="10997">MTVDIIQAGAIAGAVLSIAGVWGFIVTPFKTAIKRNDETMRSLQDTIKELAYELKDSQKDRENIHKQLDKHEARIGKSEDDIIVNNERIATLFKERK</sequence>
<evidence type="ECO:0000256" key="1">
    <source>
        <dbReference type="SAM" id="Coils"/>
    </source>
</evidence>
<protein>
    <recommendedName>
        <fullName evidence="5">Phage protein</fullName>
    </recommendedName>
</protein>
<evidence type="ECO:0000313" key="4">
    <source>
        <dbReference type="Proteomes" id="UP000255411"/>
    </source>
</evidence>
<evidence type="ECO:0000256" key="2">
    <source>
        <dbReference type="SAM" id="Phobius"/>
    </source>
</evidence>
<proteinExistence type="predicted"/>
<evidence type="ECO:0008006" key="5">
    <source>
        <dbReference type="Google" id="ProtNLM"/>
    </source>
</evidence>
<keyword evidence="2" id="KW-1133">Transmembrane helix</keyword>
<keyword evidence="1" id="KW-0175">Coiled coil</keyword>
<name>A0A345VIL0_9STRE</name>
<keyword evidence="2" id="KW-0812">Transmembrane</keyword>
<dbReference type="AlphaFoldDB" id="A0A345VIL0"/>
<dbReference type="EMBL" id="CP022601">
    <property type="protein sequence ID" value="AXJ12562.1"/>
    <property type="molecule type" value="Genomic_DNA"/>
</dbReference>
<dbReference type="Proteomes" id="UP000255411">
    <property type="component" value="Chromosome"/>
</dbReference>